<dbReference type="KEGG" id="vg:28801896"/>
<protein>
    <submittedName>
        <fullName evidence="1">Uncharacterized protein</fullName>
    </submittedName>
</protein>
<evidence type="ECO:0000313" key="3">
    <source>
        <dbReference type="Proteomes" id="UP000204502"/>
    </source>
</evidence>
<organism evidence="1 3">
    <name type="scientific">Bacillus phage Eldridge</name>
    <dbReference type="NCBI Taxonomy" id="1776293"/>
    <lineage>
        <taxon>Viruses</taxon>
        <taxon>Duplodnaviria</taxon>
        <taxon>Heunggongvirae</taxon>
        <taxon>Uroviricota</taxon>
        <taxon>Caudoviricetes</taxon>
        <taxon>Herelleviridae</taxon>
        <taxon>Bastillevirinae</taxon>
        <taxon>Eldridgevirus</taxon>
        <taxon>Eldridgevirus eldridge</taxon>
    </lineage>
</organism>
<keyword evidence="3" id="KW-1185">Reference proteome</keyword>
<gene>
    <name evidence="2" type="ORF">Eldridge_0240</name>
    <name evidence="1" type="ORF">Eldridge_07</name>
</gene>
<evidence type="ECO:0000313" key="1">
    <source>
        <dbReference type="EMBL" id="AMB18818.1"/>
    </source>
</evidence>
<dbReference type="Proteomes" id="UP000204502">
    <property type="component" value="Segment"/>
</dbReference>
<dbReference type="EMBL" id="KU253712">
    <property type="protein sequence ID" value="AMB18822.1"/>
    <property type="molecule type" value="Genomic_DNA"/>
</dbReference>
<proteinExistence type="predicted"/>
<dbReference type="EMBL" id="KU253712">
    <property type="protein sequence ID" value="AMB18818.1"/>
    <property type="molecule type" value="Genomic_DNA"/>
</dbReference>
<dbReference type="GeneID" id="28801896"/>
<dbReference type="KEGG" id="vg:28801897"/>
<evidence type="ECO:0000313" key="2">
    <source>
        <dbReference type="EMBL" id="AMB18822.1"/>
    </source>
</evidence>
<dbReference type="RefSeq" id="YP_009274944.1">
    <property type="nucleotide sequence ID" value="NC_030920.1"/>
</dbReference>
<dbReference type="GeneID" id="28801897"/>
<name>A0A109QIW1_9CAUD</name>
<reference evidence="1 3" key="1">
    <citation type="journal article" date="2016" name="Genome Announc.">
        <title>Complete Genome Sequence of Bacillus megaterium Bacteriophage Eldridge.</title>
        <authorList>
            <person name="Reveille A.M."/>
            <person name="Eldridge K.A."/>
            <person name="Temple L.M."/>
        </authorList>
    </citation>
    <scope>NUCLEOTIDE SEQUENCE [LARGE SCALE GENOMIC DNA]</scope>
</reference>
<sequence>MRYYVITGIEDEYGFIMEEVVGVVREGEVMLDNPLGRYPMPEAYSLEDVIELDEITYNRIMKMHIDTAETGWGDEEEDELQAILKDLMKEGEC</sequence>
<dbReference type="RefSeq" id="YP_009274714.1">
    <property type="nucleotide sequence ID" value="NC_030920.1"/>
</dbReference>
<accession>A0A109QIW1</accession>